<evidence type="ECO:0000256" key="2">
    <source>
        <dbReference type="ARBA" id="ARBA00022692"/>
    </source>
</evidence>
<reference evidence="7 8" key="1">
    <citation type="submission" date="2021-01" db="EMBL/GenBank/DDBJ databases">
        <title>Actinoplanes sp. nov. LDG1-06 isolated from lichen.</title>
        <authorList>
            <person name="Saeng-In P."/>
            <person name="Phongsopitanun W."/>
            <person name="Kanchanasin P."/>
            <person name="Yuki M."/>
            <person name="Kudo T."/>
            <person name="Ohkuma M."/>
            <person name="Tanasupawat S."/>
        </authorList>
    </citation>
    <scope>NUCLEOTIDE SEQUENCE [LARGE SCALE GENOMIC DNA]</scope>
    <source>
        <strain evidence="7 8">LDG1-06</strain>
    </source>
</reference>
<feature type="transmembrane region" description="Helical" evidence="5">
    <location>
        <begin position="162"/>
        <end position="186"/>
    </location>
</feature>
<evidence type="ECO:0000256" key="3">
    <source>
        <dbReference type="ARBA" id="ARBA00022989"/>
    </source>
</evidence>
<accession>A0ABS2AKH1</accession>
<dbReference type="PROSITE" id="PS50850">
    <property type="entry name" value="MFS"/>
    <property type="match status" value="1"/>
</dbReference>
<dbReference type="PANTHER" id="PTHR23521">
    <property type="entry name" value="TRANSPORTER MFS SUPERFAMILY"/>
    <property type="match status" value="1"/>
</dbReference>
<organism evidence="7 8">
    <name type="scientific">Paractinoplanes ovalisporus</name>
    <dbReference type="NCBI Taxonomy" id="2810368"/>
    <lineage>
        <taxon>Bacteria</taxon>
        <taxon>Bacillati</taxon>
        <taxon>Actinomycetota</taxon>
        <taxon>Actinomycetes</taxon>
        <taxon>Micromonosporales</taxon>
        <taxon>Micromonosporaceae</taxon>
        <taxon>Paractinoplanes</taxon>
    </lineage>
</organism>
<feature type="transmembrane region" description="Helical" evidence="5">
    <location>
        <begin position="304"/>
        <end position="323"/>
    </location>
</feature>
<feature type="transmembrane region" description="Helical" evidence="5">
    <location>
        <begin position="335"/>
        <end position="357"/>
    </location>
</feature>
<evidence type="ECO:0000256" key="4">
    <source>
        <dbReference type="ARBA" id="ARBA00023136"/>
    </source>
</evidence>
<gene>
    <name evidence="7" type="ORF">JIG36_32705</name>
</gene>
<name>A0ABS2AKH1_9ACTN</name>
<evidence type="ECO:0000313" key="7">
    <source>
        <dbReference type="EMBL" id="MBM2620285.1"/>
    </source>
</evidence>
<sequence>MTTRLATPAAQRGLIAAVQVLGLAVWFSASAVVPALRESWGISATAAVWLTASVQLGFVAGAVTSTALNLADRLRAHLLMATCAALAAACTAVFALAVDSLTTAIPLRFLTGVFLAGVYPVGMKLTASWAPPARRGLAFGVMIGALTLGSALPHLIRGLSELPWRGVMGAAAGCAVLGALVALTLVREGPQFASGTPARPHPRYALTMFRERGPRLVNLGYFGHMWELYALWTWLPSFLIAGRSGTDVSLVAFVSIGIAGVAGCLLGGWAADRYGRSPAAVAALVVSGACCLVSPLFFSAPLVAVVALAVVWGAAVIADSGVFSTSLSEVADKRYVGTALTAQTAIGFALTVVTIQLVPVLAGAVGWRWAFWLLVPGPLVGALAMREFGRLRAPA</sequence>
<dbReference type="EMBL" id="JAENHP010000014">
    <property type="protein sequence ID" value="MBM2620285.1"/>
    <property type="molecule type" value="Genomic_DNA"/>
</dbReference>
<feature type="transmembrane region" description="Helical" evidence="5">
    <location>
        <begin position="47"/>
        <end position="71"/>
    </location>
</feature>
<feature type="transmembrane region" description="Helical" evidence="5">
    <location>
        <begin position="216"/>
        <end position="235"/>
    </location>
</feature>
<keyword evidence="2 5" id="KW-0812">Transmembrane</keyword>
<keyword evidence="3 5" id="KW-1133">Transmembrane helix</keyword>
<evidence type="ECO:0000259" key="6">
    <source>
        <dbReference type="PROSITE" id="PS50850"/>
    </source>
</evidence>
<dbReference type="RefSeq" id="WP_203380277.1">
    <property type="nucleotide sequence ID" value="NZ_JAENHP010000014.1"/>
</dbReference>
<feature type="transmembrane region" description="Helical" evidence="5">
    <location>
        <begin position="78"/>
        <end position="98"/>
    </location>
</feature>
<dbReference type="Pfam" id="PF07690">
    <property type="entry name" value="MFS_1"/>
    <property type="match status" value="1"/>
</dbReference>
<keyword evidence="4 5" id="KW-0472">Membrane</keyword>
<dbReference type="SUPFAM" id="SSF103473">
    <property type="entry name" value="MFS general substrate transporter"/>
    <property type="match status" value="1"/>
</dbReference>
<evidence type="ECO:0000313" key="8">
    <source>
        <dbReference type="Proteomes" id="UP000632138"/>
    </source>
</evidence>
<dbReference type="Gene3D" id="1.20.1250.20">
    <property type="entry name" value="MFS general substrate transporter like domains"/>
    <property type="match status" value="2"/>
</dbReference>
<protein>
    <submittedName>
        <fullName evidence="7">MFS transporter</fullName>
    </submittedName>
</protein>
<feature type="transmembrane region" description="Helical" evidence="5">
    <location>
        <begin position="137"/>
        <end position="156"/>
    </location>
</feature>
<comment type="subcellular location">
    <subcellularLocation>
        <location evidence="1">Cell membrane</location>
        <topology evidence="1">Multi-pass membrane protein</topology>
    </subcellularLocation>
</comment>
<feature type="transmembrane region" description="Helical" evidence="5">
    <location>
        <begin position="278"/>
        <end position="298"/>
    </location>
</feature>
<dbReference type="InterPro" id="IPR011701">
    <property type="entry name" value="MFS"/>
</dbReference>
<comment type="caution">
    <text evidence="7">The sequence shown here is derived from an EMBL/GenBank/DDBJ whole genome shotgun (WGS) entry which is preliminary data.</text>
</comment>
<feature type="domain" description="Major facilitator superfamily (MFS) profile" evidence="6">
    <location>
        <begin position="1"/>
        <end position="393"/>
    </location>
</feature>
<evidence type="ECO:0000256" key="5">
    <source>
        <dbReference type="SAM" id="Phobius"/>
    </source>
</evidence>
<dbReference type="Proteomes" id="UP000632138">
    <property type="component" value="Unassembled WGS sequence"/>
</dbReference>
<evidence type="ECO:0000256" key="1">
    <source>
        <dbReference type="ARBA" id="ARBA00004651"/>
    </source>
</evidence>
<dbReference type="InterPro" id="IPR036259">
    <property type="entry name" value="MFS_trans_sf"/>
</dbReference>
<feature type="transmembrane region" description="Helical" evidence="5">
    <location>
        <begin position="250"/>
        <end position="271"/>
    </location>
</feature>
<dbReference type="InterPro" id="IPR020846">
    <property type="entry name" value="MFS_dom"/>
</dbReference>
<feature type="transmembrane region" description="Helical" evidence="5">
    <location>
        <begin position="104"/>
        <end position="125"/>
    </location>
</feature>
<dbReference type="PANTHER" id="PTHR23521:SF3">
    <property type="entry name" value="MFS TRANSPORTER"/>
    <property type="match status" value="1"/>
</dbReference>
<keyword evidence="8" id="KW-1185">Reference proteome</keyword>
<proteinExistence type="predicted"/>